<organism evidence="1">
    <name type="scientific">Rhizophora mucronata</name>
    <name type="common">Asiatic mangrove</name>
    <dbReference type="NCBI Taxonomy" id="61149"/>
    <lineage>
        <taxon>Eukaryota</taxon>
        <taxon>Viridiplantae</taxon>
        <taxon>Streptophyta</taxon>
        <taxon>Embryophyta</taxon>
        <taxon>Tracheophyta</taxon>
        <taxon>Spermatophyta</taxon>
        <taxon>Magnoliopsida</taxon>
        <taxon>eudicotyledons</taxon>
        <taxon>Gunneridae</taxon>
        <taxon>Pentapetalae</taxon>
        <taxon>rosids</taxon>
        <taxon>fabids</taxon>
        <taxon>Malpighiales</taxon>
        <taxon>Rhizophoraceae</taxon>
        <taxon>Rhizophora</taxon>
    </lineage>
</organism>
<protein>
    <submittedName>
        <fullName evidence="1">Uncharacterized protein</fullName>
    </submittedName>
</protein>
<reference evidence="1" key="1">
    <citation type="submission" date="2018-02" db="EMBL/GenBank/DDBJ databases">
        <title>Rhizophora mucronata_Transcriptome.</title>
        <authorList>
            <person name="Meera S.P."/>
            <person name="Sreeshan A."/>
            <person name="Augustine A."/>
        </authorList>
    </citation>
    <scope>NUCLEOTIDE SEQUENCE</scope>
    <source>
        <tissue evidence="1">Leaf</tissue>
    </source>
</reference>
<sequence length="29" mass="3181">MCGGSHATAKILKCCYKYSDSRLLPGLTY</sequence>
<dbReference type="EMBL" id="GGEC01087889">
    <property type="protein sequence ID" value="MBX68373.1"/>
    <property type="molecule type" value="Transcribed_RNA"/>
</dbReference>
<proteinExistence type="predicted"/>
<accession>A0A2P2QN27</accession>
<dbReference type="AlphaFoldDB" id="A0A2P2QN27"/>
<evidence type="ECO:0000313" key="1">
    <source>
        <dbReference type="EMBL" id="MBX68373.1"/>
    </source>
</evidence>
<name>A0A2P2QN27_RHIMU</name>